<dbReference type="InterPro" id="IPR019587">
    <property type="entry name" value="Polyketide_cyclase/dehydratase"/>
</dbReference>
<comment type="caution">
    <text evidence="2">The sequence shown here is derived from an EMBL/GenBank/DDBJ whole genome shotgun (WGS) entry which is preliminary data.</text>
</comment>
<dbReference type="Gene3D" id="3.30.530.20">
    <property type="match status" value="2"/>
</dbReference>
<dbReference type="InterPro" id="IPR023393">
    <property type="entry name" value="START-like_dom_sf"/>
</dbReference>
<dbReference type="Pfam" id="PF10604">
    <property type="entry name" value="Polyketide_cyc2"/>
    <property type="match status" value="1"/>
</dbReference>
<sequence>MTVGEDTAPATRHTEHATRIKAPPDAVYRIVADVTTWPVHFPPTVRAVRLSGDDRAERIRIWALANGALRTWVSERALDPGARTVEFAQAEPSAPVAAMRGTWRIEPDGDGGSRVVLVHDYAAVDGDPGALALIDRAVDANSGAELDALRRAAETATESGADTGLFLEFSDGETVHGPLEAAYDFVNECDRWPERLPHVLRVALTEDEPGLQFMEMDTRSPDGSAHTTASGRVCVPGERIVYKQTTTPPVMRTHNGEWLFEPAGDGAVRVTSRHTVVIDPEALPGAAGGMDLPAVRQKIRETLGANSRATLRAAKRYAEDERSGR</sequence>
<feature type="domain" description="Coenzyme Q-binding protein COQ10 START" evidence="1">
    <location>
        <begin position="177"/>
        <end position="276"/>
    </location>
</feature>
<dbReference type="Pfam" id="PF03364">
    <property type="entry name" value="Polyketide_cyc"/>
    <property type="match status" value="1"/>
</dbReference>
<evidence type="ECO:0000259" key="1">
    <source>
        <dbReference type="Pfam" id="PF03364"/>
    </source>
</evidence>
<dbReference type="InterPro" id="IPR005031">
    <property type="entry name" value="COQ10_START"/>
</dbReference>
<accession>A0A4R4PE61</accession>
<evidence type="ECO:0000313" key="2">
    <source>
        <dbReference type="EMBL" id="TDC19803.1"/>
    </source>
</evidence>
<organism evidence="2 3">
    <name type="scientific">Actinomadura bangladeshensis</name>
    <dbReference type="NCBI Taxonomy" id="453573"/>
    <lineage>
        <taxon>Bacteria</taxon>
        <taxon>Bacillati</taxon>
        <taxon>Actinomycetota</taxon>
        <taxon>Actinomycetes</taxon>
        <taxon>Streptosporangiales</taxon>
        <taxon>Thermomonosporaceae</taxon>
        <taxon>Actinomadura</taxon>
    </lineage>
</organism>
<dbReference type="Proteomes" id="UP000295431">
    <property type="component" value="Unassembled WGS sequence"/>
</dbReference>
<protein>
    <submittedName>
        <fullName evidence="2">Cyclase</fullName>
    </submittedName>
</protein>
<proteinExistence type="predicted"/>
<reference evidence="2 3" key="1">
    <citation type="submission" date="2019-03" db="EMBL/GenBank/DDBJ databases">
        <title>Draft genome sequences of novel Actinobacteria.</title>
        <authorList>
            <person name="Sahin N."/>
            <person name="Ay H."/>
            <person name="Saygin H."/>
        </authorList>
    </citation>
    <scope>NUCLEOTIDE SEQUENCE [LARGE SCALE GENOMIC DNA]</scope>
    <source>
        <strain evidence="2 3">DSM 45347</strain>
    </source>
</reference>
<name>A0A4R4PE61_9ACTN</name>
<dbReference type="RefSeq" id="WP_131936473.1">
    <property type="nucleotide sequence ID" value="NZ_BAAAMX010000002.1"/>
</dbReference>
<dbReference type="EMBL" id="SMJW01000005">
    <property type="protein sequence ID" value="TDC19803.1"/>
    <property type="molecule type" value="Genomic_DNA"/>
</dbReference>
<dbReference type="SUPFAM" id="SSF55961">
    <property type="entry name" value="Bet v1-like"/>
    <property type="match status" value="2"/>
</dbReference>
<dbReference type="AlphaFoldDB" id="A0A4R4PE61"/>
<keyword evidence="3" id="KW-1185">Reference proteome</keyword>
<dbReference type="CDD" id="cd08861">
    <property type="entry name" value="OtcD1_ARO-CYC_like"/>
    <property type="match status" value="2"/>
</dbReference>
<gene>
    <name evidence="2" type="ORF">E1284_02220</name>
</gene>
<dbReference type="OrthoDB" id="3419705at2"/>
<evidence type="ECO:0000313" key="3">
    <source>
        <dbReference type="Proteomes" id="UP000295431"/>
    </source>
</evidence>